<evidence type="ECO:0000313" key="12">
    <source>
        <dbReference type="Proteomes" id="UP000675431"/>
    </source>
</evidence>
<gene>
    <name evidence="11" type="ORF">KC820_09495</name>
</gene>
<keyword evidence="4" id="KW-0997">Cell inner membrane</keyword>
<name>A0A941CUU3_9BACI</name>
<accession>A0A941CUU3</accession>
<reference evidence="11 12" key="1">
    <citation type="submission" date="2021-04" db="EMBL/GenBank/DDBJ databases">
        <title>Allobacillus sp. nov. SKP8-2 isolated from shrimp paste.</title>
        <authorList>
            <person name="Tanasupawat S."/>
            <person name="Yiamsombat S."/>
            <person name="Kanchanasin P."/>
            <person name="Kuncharoen N."/>
        </authorList>
    </citation>
    <scope>NUCLEOTIDE SEQUENCE [LARGE SCALE GENOMIC DNA]</scope>
    <source>
        <strain evidence="11 12">SKP8-2</strain>
    </source>
</reference>
<dbReference type="GO" id="GO:0005886">
    <property type="term" value="C:plasma membrane"/>
    <property type="evidence" value="ECO:0007669"/>
    <property type="project" value="UniProtKB-SubCell"/>
</dbReference>
<evidence type="ECO:0000256" key="6">
    <source>
        <dbReference type="ARBA" id="ARBA00022989"/>
    </source>
</evidence>
<dbReference type="RefSeq" id="WP_212370515.1">
    <property type="nucleotide sequence ID" value="NZ_JAGSIE010000028.1"/>
</dbReference>
<comment type="subcellular location">
    <subcellularLocation>
        <location evidence="1">Cell inner membrane</location>
        <topology evidence="1">Multi-pass membrane protein</topology>
    </subcellularLocation>
</comment>
<evidence type="ECO:0000313" key="11">
    <source>
        <dbReference type="EMBL" id="MBR7554383.1"/>
    </source>
</evidence>
<dbReference type="GO" id="GO:0022857">
    <property type="term" value="F:transmembrane transporter activity"/>
    <property type="evidence" value="ECO:0007669"/>
    <property type="project" value="TreeGrafter"/>
</dbReference>
<comment type="caution">
    <text evidence="11">The sequence shown here is derived from an EMBL/GenBank/DDBJ whole genome shotgun (WGS) entry which is preliminary data.</text>
</comment>
<sequence>MLKKIYNNLEEIIGSALFLVMLIVLVAQTLSRQGVGVPLVWSEELSKLLFIYAGYLGIVAGIKDKGHVAIDVFVNKLPAKMQKWIYLFNQLLILAALITVFYISFTIVQRQEHLEMVTLQISYVYMYAALPILTGLMIFRLVERLIKEWRQSKAAEVE</sequence>
<evidence type="ECO:0000256" key="1">
    <source>
        <dbReference type="ARBA" id="ARBA00004429"/>
    </source>
</evidence>
<evidence type="ECO:0000256" key="4">
    <source>
        <dbReference type="ARBA" id="ARBA00022519"/>
    </source>
</evidence>
<keyword evidence="12" id="KW-1185">Reference proteome</keyword>
<dbReference type="EMBL" id="JAGSIE010000028">
    <property type="protein sequence ID" value="MBR7554383.1"/>
    <property type="molecule type" value="Genomic_DNA"/>
</dbReference>
<dbReference type="Pfam" id="PF04290">
    <property type="entry name" value="DctQ"/>
    <property type="match status" value="1"/>
</dbReference>
<dbReference type="InterPro" id="IPR007387">
    <property type="entry name" value="TRAP_DctQ"/>
</dbReference>
<keyword evidence="3" id="KW-1003">Cell membrane</keyword>
<organism evidence="11 12">
    <name type="scientific">Allobacillus saliphilus</name>
    <dbReference type="NCBI Taxonomy" id="2912308"/>
    <lineage>
        <taxon>Bacteria</taxon>
        <taxon>Bacillati</taxon>
        <taxon>Bacillota</taxon>
        <taxon>Bacilli</taxon>
        <taxon>Bacillales</taxon>
        <taxon>Bacillaceae</taxon>
        <taxon>Allobacillus</taxon>
    </lineage>
</organism>
<dbReference type="InterPro" id="IPR055348">
    <property type="entry name" value="DctQ"/>
</dbReference>
<feature type="transmembrane region" description="Helical" evidence="9">
    <location>
        <begin position="123"/>
        <end position="142"/>
    </location>
</feature>
<dbReference type="GO" id="GO:0015740">
    <property type="term" value="P:C4-dicarboxylate transport"/>
    <property type="evidence" value="ECO:0007669"/>
    <property type="project" value="TreeGrafter"/>
</dbReference>
<keyword evidence="7 9" id="KW-0472">Membrane</keyword>
<evidence type="ECO:0000259" key="10">
    <source>
        <dbReference type="Pfam" id="PF04290"/>
    </source>
</evidence>
<keyword evidence="2" id="KW-0813">Transport</keyword>
<evidence type="ECO:0000256" key="5">
    <source>
        <dbReference type="ARBA" id="ARBA00022692"/>
    </source>
</evidence>
<evidence type="ECO:0000256" key="9">
    <source>
        <dbReference type="SAM" id="Phobius"/>
    </source>
</evidence>
<feature type="transmembrane region" description="Helical" evidence="9">
    <location>
        <begin position="84"/>
        <end position="103"/>
    </location>
</feature>
<proteinExistence type="inferred from homology"/>
<feature type="transmembrane region" description="Helical" evidence="9">
    <location>
        <begin position="45"/>
        <end position="63"/>
    </location>
</feature>
<dbReference type="PANTHER" id="PTHR35011">
    <property type="entry name" value="2,3-DIKETO-L-GULONATE TRAP TRANSPORTER SMALL PERMEASE PROTEIN YIAM"/>
    <property type="match status" value="1"/>
</dbReference>
<comment type="similarity">
    <text evidence="8">Belongs to the TRAP transporter small permease family.</text>
</comment>
<feature type="transmembrane region" description="Helical" evidence="9">
    <location>
        <begin position="12"/>
        <end position="30"/>
    </location>
</feature>
<evidence type="ECO:0000256" key="3">
    <source>
        <dbReference type="ARBA" id="ARBA00022475"/>
    </source>
</evidence>
<protein>
    <submittedName>
        <fullName evidence="11">TRAP transporter small permease</fullName>
    </submittedName>
</protein>
<keyword evidence="6 9" id="KW-1133">Transmembrane helix</keyword>
<evidence type="ECO:0000256" key="7">
    <source>
        <dbReference type="ARBA" id="ARBA00023136"/>
    </source>
</evidence>
<dbReference type="PANTHER" id="PTHR35011:SF5">
    <property type="entry name" value="SIALIC ACID TRAP TRANSPORTER SMALL PERMEASE PROTEIN SIAQ"/>
    <property type="match status" value="1"/>
</dbReference>
<dbReference type="Proteomes" id="UP000675431">
    <property type="component" value="Unassembled WGS sequence"/>
</dbReference>
<keyword evidence="5 9" id="KW-0812">Transmembrane</keyword>
<feature type="domain" description="Tripartite ATP-independent periplasmic transporters DctQ component" evidence="10">
    <location>
        <begin position="21"/>
        <end position="150"/>
    </location>
</feature>
<evidence type="ECO:0000256" key="2">
    <source>
        <dbReference type="ARBA" id="ARBA00022448"/>
    </source>
</evidence>
<dbReference type="AlphaFoldDB" id="A0A941CUU3"/>
<evidence type="ECO:0000256" key="8">
    <source>
        <dbReference type="ARBA" id="ARBA00038436"/>
    </source>
</evidence>